<proteinExistence type="predicted"/>
<dbReference type="Gene3D" id="2.170.140.10">
    <property type="entry name" value="Chitin binding domain"/>
    <property type="match status" value="1"/>
</dbReference>
<evidence type="ECO:0000313" key="3">
    <source>
        <dbReference type="EMBL" id="GIX95571.1"/>
    </source>
</evidence>
<evidence type="ECO:0000259" key="2">
    <source>
        <dbReference type="PROSITE" id="PS50940"/>
    </source>
</evidence>
<keyword evidence="4" id="KW-1185">Reference proteome</keyword>
<feature type="domain" description="Chitin-binding type-2" evidence="2">
    <location>
        <begin position="107"/>
        <end position="166"/>
    </location>
</feature>
<dbReference type="SMART" id="SM00494">
    <property type="entry name" value="ChtBD2"/>
    <property type="match status" value="1"/>
</dbReference>
<feature type="compositionally biased region" description="Basic and acidic residues" evidence="1">
    <location>
        <begin position="33"/>
        <end position="49"/>
    </location>
</feature>
<dbReference type="Pfam" id="PF01607">
    <property type="entry name" value="CBM_14"/>
    <property type="match status" value="1"/>
</dbReference>
<feature type="compositionally biased region" description="Polar residues" evidence="1">
    <location>
        <begin position="186"/>
        <end position="195"/>
    </location>
</feature>
<organism evidence="3 4">
    <name type="scientific">Caerostris extrusa</name>
    <name type="common">Bark spider</name>
    <name type="synonym">Caerostris bankana</name>
    <dbReference type="NCBI Taxonomy" id="172846"/>
    <lineage>
        <taxon>Eukaryota</taxon>
        <taxon>Metazoa</taxon>
        <taxon>Ecdysozoa</taxon>
        <taxon>Arthropoda</taxon>
        <taxon>Chelicerata</taxon>
        <taxon>Arachnida</taxon>
        <taxon>Araneae</taxon>
        <taxon>Araneomorphae</taxon>
        <taxon>Entelegynae</taxon>
        <taxon>Araneoidea</taxon>
        <taxon>Araneidae</taxon>
        <taxon>Caerostris</taxon>
    </lineage>
</organism>
<evidence type="ECO:0000313" key="4">
    <source>
        <dbReference type="Proteomes" id="UP001054945"/>
    </source>
</evidence>
<feature type="region of interest" description="Disordered" evidence="1">
    <location>
        <begin position="179"/>
        <end position="203"/>
    </location>
</feature>
<dbReference type="AlphaFoldDB" id="A0AAV4PHC6"/>
<dbReference type="EMBL" id="BPLR01004534">
    <property type="protein sequence ID" value="GIX95571.1"/>
    <property type="molecule type" value="Genomic_DNA"/>
</dbReference>
<dbReference type="InterPro" id="IPR036508">
    <property type="entry name" value="Chitin-bd_dom_sf"/>
</dbReference>
<dbReference type="GO" id="GO:0008061">
    <property type="term" value="F:chitin binding"/>
    <property type="evidence" value="ECO:0007669"/>
    <property type="project" value="InterPro"/>
</dbReference>
<dbReference type="InterPro" id="IPR052976">
    <property type="entry name" value="Scoloptoxin-like"/>
</dbReference>
<name>A0AAV4PHC6_CAEEX</name>
<evidence type="ECO:0000256" key="1">
    <source>
        <dbReference type="SAM" id="MobiDB-lite"/>
    </source>
</evidence>
<dbReference type="PANTHER" id="PTHR22933">
    <property type="entry name" value="FI18007P1-RELATED"/>
    <property type="match status" value="1"/>
</dbReference>
<dbReference type="Proteomes" id="UP001054945">
    <property type="component" value="Unassembled WGS sequence"/>
</dbReference>
<dbReference type="SUPFAM" id="SSF57625">
    <property type="entry name" value="Invertebrate chitin-binding proteins"/>
    <property type="match status" value="1"/>
</dbReference>
<gene>
    <name evidence="3" type="primary">AVEN_134660_1</name>
    <name evidence="3" type="ORF">CEXT_255291</name>
</gene>
<accession>A0AAV4PHC6</accession>
<dbReference type="PANTHER" id="PTHR22933:SF44">
    <property type="entry name" value="RE15157P"/>
    <property type="match status" value="1"/>
</dbReference>
<dbReference type="InterPro" id="IPR002557">
    <property type="entry name" value="Chitin-bd_dom"/>
</dbReference>
<sequence>MFDITPLLEGFESQEFSESDFKSINRQSDTTNDEDKTDKPESIFDEHYETTTSVPETAIHPTVYNHDEPSFDSVSNGEDYSSSEERRSIRGTPGVNFPDYEDIPSTSFTCSDKEYLPGFYADMETGCQVFHMCYESRQLSYLCPIGTVFNQGILTCDHWHNSNCSRTPMYYNANAHLKTRDDDQGESPSVTQKQKNVVHEKSW</sequence>
<feature type="region of interest" description="Disordered" evidence="1">
    <location>
        <begin position="1"/>
        <end position="98"/>
    </location>
</feature>
<dbReference type="GO" id="GO:0005576">
    <property type="term" value="C:extracellular region"/>
    <property type="evidence" value="ECO:0007669"/>
    <property type="project" value="InterPro"/>
</dbReference>
<protein>
    <submittedName>
        <fullName evidence="3">Chitin-binding type-2 domain-containing protein</fullName>
    </submittedName>
</protein>
<dbReference type="PROSITE" id="PS50940">
    <property type="entry name" value="CHIT_BIND_II"/>
    <property type="match status" value="1"/>
</dbReference>
<reference evidence="3 4" key="1">
    <citation type="submission" date="2021-06" db="EMBL/GenBank/DDBJ databases">
        <title>Caerostris extrusa draft genome.</title>
        <authorList>
            <person name="Kono N."/>
            <person name="Arakawa K."/>
        </authorList>
    </citation>
    <scope>NUCLEOTIDE SEQUENCE [LARGE SCALE GENOMIC DNA]</scope>
</reference>
<comment type="caution">
    <text evidence="3">The sequence shown here is derived from an EMBL/GenBank/DDBJ whole genome shotgun (WGS) entry which is preliminary data.</text>
</comment>